<proteinExistence type="predicted"/>
<dbReference type="AlphaFoldDB" id="A0A8S4RYQ4"/>
<name>A0A8S4RYQ4_9NEOP</name>
<organism evidence="1 2">
    <name type="scientific">Pararge aegeria aegeria</name>
    <dbReference type="NCBI Taxonomy" id="348720"/>
    <lineage>
        <taxon>Eukaryota</taxon>
        <taxon>Metazoa</taxon>
        <taxon>Ecdysozoa</taxon>
        <taxon>Arthropoda</taxon>
        <taxon>Hexapoda</taxon>
        <taxon>Insecta</taxon>
        <taxon>Pterygota</taxon>
        <taxon>Neoptera</taxon>
        <taxon>Endopterygota</taxon>
        <taxon>Lepidoptera</taxon>
        <taxon>Glossata</taxon>
        <taxon>Ditrysia</taxon>
        <taxon>Papilionoidea</taxon>
        <taxon>Nymphalidae</taxon>
        <taxon>Satyrinae</taxon>
        <taxon>Satyrini</taxon>
        <taxon>Parargina</taxon>
        <taxon>Pararge</taxon>
    </lineage>
</organism>
<comment type="caution">
    <text evidence="1">The sequence shown here is derived from an EMBL/GenBank/DDBJ whole genome shotgun (WGS) entry which is preliminary data.</text>
</comment>
<evidence type="ECO:0000313" key="2">
    <source>
        <dbReference type="Proteomes" id="UP000838756"/>
    </source>
</evidence>
<evidence type="ECO:0000313" key="1">
    <source>
        <dbReference type="EMBL" id="CAH2242326.1"/>
    </source>
</evidence>
<sequence>MTDMILSDEEVEEAPLPTAEEALKAAELLSRFVHSNIENAYYDVFVNSVRCHYKRTLLYVFYIPLLTCDKCLTVKDTHENLLPDESKTHPTNIINVKVWMIGCLVLNHAPLTWKRP</sequence>
<keyword evidence="2" id="KW-1185">Reference proteome</keyword>
<dbReference type="Proteomes" id="UP000838756">
    <property type="component" value="Unassembled WGS sequence"/>
</dbReference>
<reference evidence="1" key="1">
    <citation type="submission" date="2022-03" db="EMBL/GenBank/DDBJ databases">
        <authorList>
            <person name="Lindestad O."/>
        </authorList>
    </citation>
    <scope>NUCLEOTIDE SEQUENCE</scope>
</reference>
<dbReference type="EMBL" id="CAKXAJ010025638">
    <property type="protein sequence ID" value="CAH2242326.1"/>
    <property type="molecule type" value="Genomic_DNA"/>
</dbReference>
<gene>
    <name evidence="1" type="primary">jg19939</name>
    <name evidence="1" type="ORF">PAEG_LOCUS18652</name>
</gene>
<protein>
    <submittedName>
        <fullName evidence="1">Jg19939 protein</fullName>
    </submittedName>
</protein>
<accession>A0A8S4RYQ4</accession>